<dbReference type="InterPro" id="IPR006674">
    <property type="entry name" value="HD_domain"/>
</dbReference>
<dbReference type="InterPro" id="IPR003018">
    <property type="entry name" value="GAF"/>
</dbReference>
<proteinExistence type="predicted"/>
<evidence type="ECO:0000313" key="3">
    <source>
        <dbReference type="EMBL" id="HHS63235.1"/>
    </source>
</evidence>
<dbReference type="AlphaFoldDB" id="A0A7C6AHA5"/>
<gene>
    <name evidence="3" type="ORF">ENV70_06465</name>
</gene>
<dbReference type="PANTHER" id="PTHR43155:SF2">
    <property type="entry name" value="CYCLIC DI-GMP PHOSPHODIESTERASE PA4108"/>
    <property type="match status" value="1"/>
</dbReference>
<dbReference type="SUPFAM" id="SSF55781">
    <property type="entry name" value="GAF domain-like"/>
    <property type="match status" value="1"/>
</dbReference>
<dbReference type="PROSITE" id="PS51832">
    <property type="entry name" value="HD_GYP"/>
    <property type="match status" value="1"/>
</dbReference>
<dbReference type="InterPro" id="IPR029016">
    <property type="entry name" value="GAF-like_dom_sf"/>
</dbReference>
<name>A0A7C6AHA5_UNCW3</name>
<comment type="caution">
    <text evidence="3">The sequence shown here is derived from an EMBL/GenBank/DDBJ whole genome shotgun (WGS) entry which is preliminary data.</text>
</comment>
<dbReference type="SUPFAM" id="SSF109604">
    <property type="entry name" value="HD-domain/PDEase-like"/>
    <property type="match status" value="1"/>
</dbReference>
<organism evidence="3">
    <name type="scientific">candidate division WOR-3 bacterium</name>
    <dbReference type="NCBI Taxonomy" id="2052148"/>
    <lineage>
        <taxon>Bacteria</taxon>
        <taxon>Bacteria division WOR-3</taxon>
    </lineage>
</organism>
<evidence type="ECO:0000259" key="2">
    <source>
        <dbReference type="PROSITE" id="PS51832"/>
    </source>
</evidence>
<protein>
    <submittedName>
        <fullName evidence="3">HD domain-containing protein</fullName>
    </submittedName>
</protein>
<sequence>MILINCVRKLILRFSYIMGRNLVQGSVIMRSKVYELKKKIKDLETLIDASLVFSSTLDIDALLNIILQKAEELMDAEASSVFRIDEEKNELYFITARGEKGKEVKEIRIPMGKGIVGWVAQHKKPLLVPDVTKDSRWFSGVDKKTKFVTRSILAVPLMVKGRIIGVAEVLNKRGNKKFNEDDLEMYLALANQMAIAIENASLYKELDELFISSIRAIVEAIDAKDPYTKGHSARVVEYALVIGEGIELDKESLKDLELSAVLHDVGKIGIPDRILSKPGLLSEEEYAYMKRHPEFGAEIVEPIKKLKDLVPNILHHHEKYDGTGYPMGLKGDKIPLGARIIAIADSFDAMTSDRPYRPRMDINVALGEIKKNRKTQFDPELADVFVKKYGQQFK</sequence>
<dbReference type="Pfam" id="PF13487">
    <property type="entry name" value="HD_5"/>
    <property type="match status" value="1"/>
</dbReference>
<dbReference type="Pfam" id="PF13185">
    <property type="entry name" value="GAF_2"/>
    <property type="match status" value="1"/>
</dbReference>
<reference evidence="3" key="1">
    <citation type="journal article" date="2020" name="mSystems">
        <title>Genome- and Community-Level Interaction Insights into Carbon Utilization and Element Cycling Functions of Hydrothermarchaeota in Hydrothermal Sediment.</title>
        <authorList>
            <person name="Zhou Z."/>
            <person name="Liu Y."/>
            <person name="Xu W."/>
            <person name="Pan J."/>
            <person name="Luo Z.H."/>
            <person name="Li M."/>
        </authorList>
    </citation>
    <scope>NUCLEOTIDE SEQUENCE [LARGE SCALE GENOMIC DNA]</scope>
    <source>
        <strain evidence="3">SpSt-783</strain>
    </source>
</reference>
<dbReference type="PROSITE" id="PS51831">
    <property type="entry name" value="HD"/>
    <property type="match status" value="1"/>
</dbReference>
<dbReference type="CDD" id="cd00077">
    <property type="entry name" value="HDc"/>
    <property type="match status" value="1"/>
</dbReference>
<dbReference type="InterPro" id="IPR003607">
    <property type="entry name" value="HD/PDEase_dom"/>
</dbReference>
<dbReference type="PANTHER" id="PTHR43155">
    <property type="entry name" value="CYCLIC DI-GMP PHOSPHODIESTERASE PA4108-RELATED"/>
    <property type="match status" value="1"/>
</dbReference>
<dbReference type="SMART" id="SM00065">
    <property type="entry name" value="GAF"/>
    <property type="match status" value="1"/>
</dbReference>
<dbReference type="InterPro" id="IPR037522">
    <property type="entry name" value="HD_GYP_dom"/>
</dbReference>
<dbReference type="EMBL" id="DTHJ01000133">
    <property type="protein sequence ID" value="HHS63235.1"/>
    <property type="molecule type" value="Genomic_DNA"/>
</dbReference>
<dbReference type="Gene3D" id="3.30.450.40">
    <property type="match status" value="1"/>
</dbReference>
<dbReference type="SMART" id="SM00471">
    <property type="entry name" value="HDc"/>
    <property type="match status" value="1"/>
</dbReference>
<dbReference type="Gene3D" id="1.10.3210.10">
    <property type="entry name" value="Hypothetical protein af1432"/>
    <property type="match status" value="1"/>
</dbReference>
<feature type="domain" description="HD-GYP" evidence="2">
    <location>
        <begin position="206"/>
        <end position="394"/>
    </location>
</feature>
<accession>A0A7C6AHA5</accession>
<evidence type="ECO:0000259" key="1">
    <source>
        <dbReference type="PROSITE" id="PS51831"/>
    </source>
</evidence>
<feature type="domain" description="HD" evidence="1">
    <location>
        <begin position="228"/>
        <end position="350"/>
    </location>
</feature>